<organism evidence="2 3">
    <name type="scientific">Solanum tuberosum</name>
    <name type="common">Potato</name>
    <dbReference type="NCBI Taxonomy" id="4113"/>
    <lineage>
        <taxon>Eukaryota</taxon>
        <taxon>Viridiplantae</taxon>
        <taxon>Streptophyta</taxon>
        <taxon>Embryophyta</taxon>
        <taxon>Tracheophyta</taxon>
        <taxon>Spermatophyta</taxon>
        <taxon>Magnoliopsida</taxon>
        <taxon>eudicotyledons</taxon>
        <taxon>Gunneridae</taxon>
        <taxon>Pentapetalae</taxon>
        <taxon>asterids</taxon>
        <taxon>lamiids</taxon>
        <taxon>Solanales</taxon>
        <taxon>Solanaceae</taxon>
        <taxon>Solanoideae</taxon>
        <taxon>Solaneae</taxon>
        <taxon>Solanum</taxon>
    </lineage>
</organism>
<dbReference type="HOGENOM" id="CLU_592384_0_0_1"/>
<reference evidence="2" key="2">
    <citation type="submission" date="2015-06" db="UniProtKB">
        <authorList>
            <consortium name="EnsemblPlants"/>
        </authorList>
    </citation>
    <scope>IDENTIFICATION</scope>
    <source>
        <strain evidence="2">DM1-3 516 R44</strain>
    </source>
</reference>
<keyword evidence="3" id="KW-1185">Reference proteome</keyword>
<reference evidence="3" key="1">
    <citation type="journal article" date="2011" name="Nature">
        <title>Genome sequence and analysis of the tuber crop potato.</title>
        <authorList>
            <consortium name="The Potato Genome Sequencing Consortium"/>
        </authorList>
    </citation>
    <scope>NUCLEOTIDE SEQUENCE [LARGE SCALE GENOMIC DNA]</scope>
    <source>
        <strain evidence="3">cv. DM1-3 516 R44</strain>
    </source>
</reference>
<protein>
    <submittedName>
        <fullName evidence="2">Uncharacterized protein</fullName>
    </submittedName>
</protein>
<accession>M1DLU3</accession>
<evidence type="ECO:0000313" key="3">
    <source>
        <dbReference type="Proteomes" id="UP000011115"/>
    </source>
</evidence>
<dbReference type="InParanoid" id="M1DLU3"/>
<dbReference type="Gramene" id="PGSC0003DMT400091072">
    <property type="protein sequence ID" value="PGSC0003DMT400091072"/>
    <property type="gene ID" value="PGSC0003DMG400040643"/>
</dbReference>
<proteinExistence type="predicted"/>
<feature type="region of interest" description="Disordered" evidence="1">
    <location>
        <begin position="395"/>
        <end position="419"/>
    </location>
</feature>
<evidence type="ECO:0000256" key="1">
    <source>
        <dbReference type="SAM" id="MobiDB-lite"/>
    </source>
</evidence>
<dbReference type="EnsemblPlants" id="PGSC0003DMT400091072">
    <property type="protein sequence ID" value="PGSC0003DMT400091072"/>
    <property type="gene ID" value="PGSC0003DMG400040643"/>
</dbReference>
<dbReference type="AlphaFoldDB" id="M1DLU3"/>
<sequence>MLKERRTEGLRIVEPTRRITNRPILAFCSSVLSPEVRIKLVVKGVFGVSLNRFVKKYSVAKRSKIQRFLTLLIYVEMEKVSVASSARELMEFPPLEIMMFREWILTFKQLEGEQIHKSWEIFTELITQCPTHDIPDIILLDCFYRSLGPGNKSGKGLHVASLMTQMDELAKNMMKMEVQCKRKGKYVPPHERQNSKDKKVKCLDGMLSIILNKVTEQDRELEEMKESIDGMKRIIWSHSRAVQLLENLGPELLLILLSIHVASTTLIRVCWFKCGKCLENANWRAKWSVGGTRLDPPLAQHKYKSEPVKLGELEKQFAESPTGSATTIRTTIWTLSFTEGPVKLSESGDHLANHRVDRRVRLISSIGRELDGFQAKDMARPKVEGRNMPPRHIREQKFGRTTGSKNKKANSSRRMPIDPNVPSWSRGLINAIHAFKAAHEIDKMVEANIAAEAEVEKKEKEN</sequence>
<evidence type="ECO:0000313" key="2">
    <source>
        <dbReference type="EnsemblPlants" id="PGSC0003DMT400091072"/>
    </source>
</evidence>
<dbReference type="Proteomes" id="UP000011115">
    <property type="component" value="Unassembled WGS sequence"/>
</dbReference>
<name>M1DLU3_SOLTU</name>
<dbReference type="PaxDb" id="4113-PGSC0003DMT400091072"/>